<evidence type="ECO:0000313" key="2">
    <source>
        <dbReference type="EMBL" id="CAH3140466.1"/>
    </source>
</evidence>
<protein>
    <submittedName>
        <fullName evidence="2">Uncharacterized protein</fullName>
    </submittedName>
</protein>
<keyword evidence="3" id="KW-1185">Reference proteome</keyword>
<evidence type="ECO:0000313" key="3">
    <source>
        <dbReference type="Proteomes" id="UP001159405"/>
    </source>
</evidence>
<dbReference type="Gene3D" id="3.40.50.300">
    <property type="entry name" value="P-loop containing nucleotide triphosphate hydrolases"/>
    <property type="match status" value="1"/>
</dbReference>
<keyword evidence="1" id="KW-1133">Transmembrane helix</keyword>
<accession>A0ABN8PBQ6</accession>
<dbReference type="Proteomes" id="UP001159405">
    <property type="component" value="Unassembled WGS sequence"/>
</dbReference>
<reference evidence="2 3" key="1">
    <citation type="submission" date="2022-05" db="EMBL/GenBank/DDBJ databases">
        <authorList>
            <consortium name="Genoscope - CEA"/>
            <person name="William W."/>
        </authorList>
    </citation>
    <scope>NUCLEOTIDE SEQUENCE [LARGE SCALE GENOMIC DNA]</scope>
</reference>
<dbReference type="InterPro" id="IPR027417">
    <property type="entry name" value="P-loop_NTPase"/>
</dbReference>
<dbReference type="PANTHER" id="PTHR36978:SF4">
    <property type="entry name" value="P-LOOP CONTAINING NUCLEOSIDE TRIPHOSPHATE HYDROLASE PROTEIN"/>
    <property type="match status" value="1"/>
</dbReference>
<dbReference type="EMBL" id="CALNXK010000064">
    <property type="protein sequence ID" value="CAH3140466.1"/>
    <property type="molecule type" value="Genomic_DNA"/>
</dbReference>
<name>A0ABN8PBQ6_9CNID</name>
<dbReference type="PANTHER" id="PTHR36978">
    <property type="entry name" value="P-LOOP CONTAINING NUCLEOTIDE TRIPHOSPHATE HYDROLASE"/>
    <property type="match status" value="1"/>
</dbReference>
<sequence length="247" mass="28408">MKIICAGVGKTGTKSISKALRHLGFTVFDYEEQVFDFLDHWVDVFQNGAEPDVKRLYQDVDAVVDAPGNIFWEEILEAFPDSQVILNERDEDSWLKSLTNQLEILYSVPKYQRFCRTILSPTSRKMAFVNKSGINSLLGTSNQKSTCVIRKRYRAHNHRVKSLVPPEKLLVYNVNEGWKPLCDFLGCEVPTATFPHENVKGEYFKLPFSATRYGQQCIWEIQMAVFVILSVIVAIIATFLFIFYNYL</sequence>
<dbReference type="SUPFAM" id="SSF52540">
    <property type="entry name" value="P-loop containing nucleoside triphosphate hydrolases"/>
    <property type="match status" value="1"/>
</dbReference>
<keyword evidence="1" id="KW-0812">Transmembrane</keyword>
<feature type="transmembrane region" description="Helical" evidence="1">
    <location>
        <begin position="223"/>
        <end position="244"/>
    </location>
</feature>
<evidence type="ECO:0000256" key="1">
    <source>
        <dbReference type="SAM" id="Phobius"/>
    </source>
</evidence>
<organism evidence="2 3">
    <name type="scientific">Porites lobata</name>
    <dbReference type="NCBI Taxonomy" id="104759"/>
    <lineage>
        <taxon>Eukaryota</taxon>
        <taxon>Metazoa</taxon>
        <taxon>Cnidaria</taxon>
        <taxon>Anthozoa</taxon>
        <taxon>Hexacorallia</taxon>
        <taxon>Scleractinia</taxon>
        <taxon>Fungiina</taxon>
        <taxon>Poritidae</taxon>
        <taxon>Porites</taxon>
    </lineage>
</organism>
<comment type="caution">
    <text evidence="2">The sequence shown here is derived from an EMBL/GenBank/DDBJ whole genome shotgun (WGS) entry which is preliminary data.</text>
</comment>
<proteinExistence type="predicted"/>
<dbReference type="Pfam" id="PF17784">
    <property type="entry name" value="Sulfotransfer_4"/>
    <property type="match status" value="1"/>
</dbReference>
<keyword evidence="1" id="KW-0472">Membrane</keyword>
<gene>
    <name evidence="2" type="ORF">PLOB_00041257</name>
</gene>
<dbReference type="InterPro" id="IPR040632">
    <property type="entry name" value="Sulfotransfer_4"/>
</dbReference>